<feature type="signal peptide" evidence="2">
    <location>
        <begin position="1"/>
        <end position="18"/>
    </location>
</feature>
<dbReference type="AlphaFoldDB" id="A0A9P5QAI1"/>
<sequence length="128" mass="13603">MRFVTAIVAVALAGSVLARSPPVPKPKPSSTAPYGYSCPPTANTGMSMIEWLSDLGHHPTSQPSFGCTYYGHTSSTSHLKCVYSVLTGDCTSAEEECPKKATPPSSQRKRSPEPAPAVPGSTYYLNRL</sequence>
<organism evidence="3 4">
    <name type="scientific">Rhodocollybia butyracea</name>
    <dbReference type="NCBI Taxonomy" id="206335"/>
    <lineage>
        <taxon>Eukaryota</taxon>
        <taxon>Fungi</taxon>
        <taxon>Dikarya</taxon>
        <taxon>Basidiomycota</taxon>
        <taxon>Agaricomycotina</taxon>
        <taxon>Agaricomycetes</taxon>
        <taxon>Agaricomycetidae</taxon>
        <taxon>Agaricales</taxon>
        <taxon>Marasmiineae</taxon>
        <taxon>Omphalotaceae</taxon>
        <taxon>Rhodocollybia</taxon>
    </lineage>
</organism>
<keyword evidence="4" id="KW-1185">Reference proteome</keyword>
<dbReference type="EMBL" id="JADNRY010000005">
    <property type="protein sequence ID" value="KAF9076810.1"/>
    <property type="molecule type" value="Genomic_DNA"/>
</dbReference>
<keyword evidence="2" id="KW-0732">Signal</keyword>
<reference evidence="3" key="1">
    <citation type="submission" date="2020-11" db="EMBL/GenBank/DDBJ databases">
        <authorList>
            <consortium name="DOE Joint Genome Institute"/>
            <person name="Ahrendt S."/>
            <person name="Riley R."/>
            <person name="Andreopoulos W."/>
            <person name="Labutti K."/>
            <person name="Pangilinan J."/>
            <person name="Ruiz-Duenas F.J."/>
            <person name="Barrasa J.M."/>
            <person name="Sanchez-Garcia M."/>
            <person name="Camarero S."/>
            <person name="Miyauchi S."/>
            <person name="Serrano A."/>
            <person name="Linde D."/>
            <person name="Babiker R."/>
            <person name="Drula E."/>
            <person name="Ayuso-Fernandez I."/>
            <person name="Pacheco R."/>
            <person name="Padilla G."/>
            <person name="Ferreira P."/>
            <person name="Barriuso J."/>
            <person name="Kellner H."/>
            <person name="Castanera R."/>
            <person name="Alfaro M."/>
            <person name="Ramirez L."/>
            <person name="Pisabarro A.G."/>
            <person name="Kuo A."/>
            <person name="Tritt A."/>
            <person name="Lipzen A."/>
            <person name="He G."/>
            <person name="Yan M."/>
            <person name="Ng V."/>
            <person name="Cullen D."/>
            <person name="Martin F."/>
            <person name="Rosso M.-N."/>
            <person name="Henrissat B."/>
            <person name="Hibbett D."/>
            <person name="Martinez A.T."/>
            <person name="Grigoriev I.V."/>
        </authorList>
    </citation>
    <scope>NUCLEOTIDE SEQUENCE</scope>
    <source>
        <strain evidence="3">AH 40177</strain>
    </source>
</reference>
<evidence type="ECO:0000313" key="4">
    <source>
        <dbReference type="Proteomes" id="UP000772434"/>
    </source>
</evidence>
<name>A0A9P5QAI1_9AGAR</name>
<evidence type="ECO:0000313" key="3">
    <source>
        <dbReference type="EMBL" id="KAF9076810.1"/>
    </source>
</evidence>
<gene>
    <name evidence="3" type="ORF">BDP27DRAFT_1413958</name>
</gene>
<comment type="caution">
    <text evidence="3">The sequence shown here is derived from an EMBL/GenBank/DDBJ whole genome shotgun (WGS) entry which is preliminary data.</text>
</comment>
<feature type="chain" id="PRO_5040221625" evidence="2">
    <location>
        <begin position="19"/>
        <end position="128"/>
    </location>
</feature>
<evidence type="ECO:0000256" key="1">
    <source>
        <dbReference type="SAM" id="MobiDB-lite"/>
    </source>
</evidence>
<proteinExistence type="predicted"/>
<dbReference type="OrthoDB" id="2822540at2759"/>
<protein>
    <submittedName>
        <fullName evidence="3">Uncharacterized protein</fullName>
    </submittedName>
</protein>
<feature type="region of interest" description="Disordered" evidence="1">
    <location>
        <begin position="93"/>
        <end position="128"/>
    </location>
</feature>
<accession>A0A9P5QAI1</accession>
<dbReference type="Proteomes" id="UP000772434">
    <property type="component" value="Unassembled WGS sequence"/>
</dbReference>
<evidence type="ECO:0000256" key="2">
    <source>
        <dbReference type="SAM" id="SignalP"/>
    </source>
</evidence>